<gene>
    <name evidence="1" type="ORF">H4696_001089</name>
</gene>
<name>A0ABR9HST8_9PSEU</name>
<dbReference type="RefSeq" id="WP_143265221.1">
    <property type="nucleotide sequence ID" value="NZ_JADBEG010000001.1"/>
</dbReference>
<protein>
    <submittedName>
        <fullName evidence="1">Uncharacterized protein</fullName>
    </submittedName>
</protein>
<comment type="caution">
    <text evidence="1">The sequence shown here is derived from an EMBL/GenBank/DDBJ whole genome shotgun (WGS) entry which is preliminary data.</text>
</comment>
<reference evidence="1 2" key="1">
    <citation type="submission" date="2020-10" db="EMBL/GenBank/DDBJ databases">
        <title>Sequencing the genomes of 1000 actinobacteria strains.</title>
        <authorList>
            <person name="Klenk H.-P."/>
        </authorList>
    </citation>
    <scope>NUCLEOTIDE SEQUENCE [LARGE SCALE GENOMIC DNA]</scope>
    <source>
        <strain evidence="1 2">DSM 44653</strain>
    </source>
</reference>
<proteinExistence type="predicted"/>
<organism evidence="1 2">
    <name type="scientific">Amycolatopsis lexingtonensis</name>
    <dbReference type="NCBI Taxonomy" id="218822"/>
    <lineage>
        <taxon>Bacteria</taxon>
        <taxon>Bacillati</taxon>
        <taxon>Actinomycetota</taxon>
        <taxon>Actinomycetes</taxon>
        <taxon>Pseudonocardiales</taxon>
        <taxon>Pseudonocardiaceae</taxon>
        <taxon>Amycolatopsis</taxon>
    </lineage>
</organism>
<evidence type="ECO:0000313" key="1">
    <source>
        <dbReference type="EMBL" id="MBE1493989.1"/>
    </source>
</evidence>
<dbReference type="Proteomes" id="UP000631670">
    <property type="component" value="Unassembled WGS sequence"/>
</dbReference>
<keyword evidence="2" id="KW-1185">Reference proteome</keyword>
<accession>A0ABR9HST8</accession>
<dbReference type="EMBL" id="JADBEG010000001">
    <property type="protein sequence ID" value="MBE1493989.1"/>
    <property type="molecule type" value="Genomic_DNA"/>
</dbReference>
<evidence type="ECO:0000313" key="2">
    <source>
        <dbReference type="Proteomes" id="UP000631670"/>
    </source>
</evidence>
<sequence>MSSQQQKLRVVPASAVRHVQRLTPVTRTEALTALQWNLVARTDDDLSLTFVVDLSRQRVSSIAGVQVTEGSDSVTVAILGFRATGDVDRVASARYGEYMIDLAEPLAGRTVVNSEQ</sequence>